<reference evidence="1 2" key="2">
    <citation type="submission" date="2007-09" db="EMBL/GenBank/DDBJ databases">
        <title>Draft genome sequence of Clostridium bolteae (ATCC BAA-613).</title>
        <authorList>
            <person name="Sudarsanam P."/>
            <person name="Ley R."/>
            <person name="Guruge J."/>
            <person name="Turnbaugh P.J."/>
            <person name="Mahowald M."/>
            <person name="Liep D."/>
            <person name="Gordon J."/>
        </authorList>
    </citation>
    <scope>NUCLEOTIDE SEQUENCE [LARGE SCALE GENOMIC DNA]</scope>
    <source>
        <strain evidence="2">ATCC BAA-613 / DSM 15670 / CCUG 46953 / JCM 12243 / WAL 16351</strain>
    </source>
</reference>
<dbReference type="PaxDb" id="411902-CLOBOL_01671"/>
<proteinExistence type="predicted"/>
<comment type="caution">
    <text evidence="1">The sequence shown here is derived from an EMBL/GenBank/DDBJ whole genome shotgun (WGS) entry which is preliminary data.</text>
</comment>
<dbReference type="EMBL" id="ABCC02000018">
    <property type="protein sequence ID" value="EDP18019.1"/>
    <property type="molecule type" value="Genomic_DNA"/>
</dbReference>
<evidence type="ECO:0000313" key="2">
    <source>
        <dbReference type="Proteomes" id="UP000005396"/>
    </source>
</evidence>
<accession>A8RLM3</accession>
<reference evidence="1 2" key="1">
    <citation type="submission" date="2007-08" db="EMBL/GenBank/DDBJ databases">
        <authorList>
            <person name="Fulton L."/>
            <person name="Clifton S."/>
            <person name="Fulton B."/>
            <person name="Xu J."/>
            <person name="Minx P."/>
            <person name="Pepin K.H."/>
            <person name="Johnson M."/>
            <person name="Thiruvilangam P."/>
            <person name="Bhonagiri V."/>
            <person name="Nash W.E."/>
            <person name="Mardis E.R."/>
            <person name="Wilson R.K."/>
        </authorList>
    </citation>
    <scope>NUCLEOTIDE SEQUENCE [LARGE SCALE GENOMIC DNA]</scope>
    <source>
        <strain evidence="2">ATCC BAA-613 / DSM 15670 / CCUG 46953 / JCM 12243 / WAL 16351</strain>
    </source>
</reference>
<organism evidence="1 2">
    <name type="scientific">Enterocloster bolteae (strain ATCC BAA-613 / DSM 15670 / CCUG 46953 / JCM 12243 / WAL 16351)</name>
    <name type="common">Clostridium bolteae</name>
    <dbReference type="NCBI Taxonomy" id="411902"/>
    <lineage>
        <taxon>Bacteria</taxon>
        <taxon>Bacillati</taxon>
        <taxon>Bacillota</taxon>
        <taxon>Clostridia</taxon>
        <taxon>Lachnospirales</taxon>
        <taxon>Lachnospiraceae</taxon>
        <taxon>Enterocloster</taxon>
    </lineage>
</organism>
<dbReference type="AlphaFoldDB" id="A8RLM3"/>
<evidence type="ECO:0000313" key="1">
    <source>
        <dbReference type="EMBL" id="EDP18019.1"/>
    </source>
</evidence>
<name>A8RLM3_ENTBW</name>
<dbReference type="Proteomes" id="UP000005396">
    <property type="component" value="Unassembled WGS sequence"/>
</dbReference>
<sequence>MIKGIQDHDNMAGMPFFQCRAYGLRNRWLFCKYHFQAVYFI</sequence>
<gene>
    <name evidence="1" type="ORF">CLOBOL_01671</name>
</gene>
<dbReference type="HOGENOM" id="CLU_3267947_0_0_9"/>
<protein>
    <submittedName>
        <fullName evidence="1">Uncharacterized protein</fullName>
    </submittedName>
</protein>